<comment type="caution">
    <text evidence="3">The sequence shown here is derived from an EMBL/GenBank/DDBJ whole genome shotgun (WGS) entry which is preliminary data.</text>
</comment>
<dbReference type="EMBL" id="DVKQ01000048">
    <property type="protein sequence ID" value="HIT37555.1"/>
    <property type="molecule type" value="Genomic_DNA"/>
</dbReference>
<reference evidence="3" key="1">
    <citation type="submission" date="2020-10" db="EMBL/GenBank/DDBJ databases">
        <authorList>
            <person name="Gilroy R."/>
        </authorList>
    </citation>
    <scope>NUCLEOTIDE SEQUENCE</scope>
    <source>
        <strain evidence="3">CHK195-26880</strain>
    </source>
</reference>
<feature type="compositionally biased region" description="Pro residues" evidence="1">
    <location>
        <begin position="216"/>
        <end position="231"/>
    </location>
</feature>
<feature type="transmembrane region" description="Helical" evidence="2">
    <location>
        <begin position="7"/>
        <end position="27"/>
    </location>
</feature>
<feature type="region of interest" description="Disordered" evidence="1">
    <location>
        <begin position="206"/>
        <end position="231"/>
    </location>
</feature>
<sequence length="231" mass="25367">MDKHIRIITVSSLALLGMLCISSGVMYNSLQSNSVDEKVLVIVEQKQVSKETDVDIKLKNLTIEVNTPLSVKIIDYLDSAVSDEVLANLKLDTSSVNVTEPGTYNYTITYKKKTYQGIIIVKEKEVTTNTLQSITLKTININIGTTLSPDISNYVIEPLTDDVKSTMLIDLSKVNVNLAGSYQYTITYNNSIYTGTIVVTESQPTLSTNIGEPTSIPEPNPNPDPTQEPTT</sequence>
<keyword evidence="2" id="KW-0472">Membrane</keyword>
<reference evidence="3" key="2">
    <citation type="journal article" date="2021" name="PeerJ">
        <title>Extensive microbial diversity within the chicken gut microbiome revealed by metagenomics and culture.</title>
        <authorList>
            <person name="Gilroy R."/>
            <person name="Ravi A."/>
            <person name="Getino M."/>
            <person name="Pursley I."/>
            <person name="Horton D.L."/>
            <person name="Alikhan N.F."/>
            <person name="Baker D."/>
            <person name="Gharbi K."/>
            <person name="Hall N."/>
            <person name="Watson M."/>
            <person name="Adriaenssens E.M."/>
            <person name="Foster-Nyarko E."/>
            <person name="Jarju S."/>
            <person name="Secka A."/>
            <person name="Antonio M."/>
            <person name="Oren A."/>
            <person name="Chaudhuri R.R."/>
            <person name="La Ragione R."/>
            <person name="Hildebrand F."/>
            <person name="Pallen M.J."/>
        </authorList>
    </citation>
    <scope>NUCLEOTIDE SEQUENCE</scope>
    <source>
        <strain evidence="3">CHK195-26880</strain>
    </source>
</reference>
<dbReference type="AlphaFoldDB" id="A0A9D1KBF3"/>
<accession>A0A9D1KBF3</accession>
<evidence type="ECO:0000256" key="2">
    <source>
        <dbReference type="SAM" id="Phobius"/>
    </source>
</evidence>
<keyword evidence="2" id="KW-0812">Transmembrane</keyword>
<gene>
    <name evidence="3" type="ORF">IAB59_03640</name>
</gene>
<evidence type="ECO:0000313" key="3">
    <source>
        <dbReference type="EMBL" id="HIT37555.1"/>
    </source>
</evidence>
<dbReference type="Proteomes" id="UP000886833">
    <property type="component" value="Unassembled WGS sequence"/>
</dbReference>
<organism evidence="3 4">
    <name type="scientific">Candidatus Onthousia faecipullorum</name>
    <dbReference type="NCBI Taxonomy" id="2840887"/>
    <lineage>
        <taxon>Bacteria</taxon>
        <taxon>Bacillati</taxon>
        <taxon>Bacillota</taxon>
        <taxon>Bacilli</taxon>
        <taxon>Candidatus Onthousia</taxon>
    </lineage>
</organism>
<proteinExistence type="predicted"/>
<protein>
    <submittedName>
        <fullName evidence="3">Uncharacterized protein</fullName>
    </submittedName>
</protein>
<keyword evidence="2" id="KW-1133">Transmembrane helix</keyword>
<evidence type="ECO:0000256" key="1">
    <source>
        <dbReference type="SAM" id="MobiDB-lite"/>
    </source>
</evidence>
<name>A0A9D1KBF3_9FIRM</name>
<evidence type="ECO:0000313" key="4">
    <source>
        <dbReference type="Proteomes" id="UP000886833"/>
    </source>
</evidence>